<keyword evidence="9 13" id="KW-1133">Transmembrane helix</keyword>
<feature type="transmembrane region" description="Helical" evidence="13">
    <location>
        <begin position="226"/>
        <end position="245"/>
    </location>
</feature>
<gene>
    <name evidence="15" type="ordered locus">Mycch_3521</name>
</gene>
<evidence type="ECO:0000256" key="9">
    <source>
        <dbReference type="ARBA" id="ARBA00022989"/>
    </source>
</evidence>
<keyword evidence="7" id="KW-0949">S-adenosyl-L-methionine</keyword>
<dbReference type="InterPro" id="IPR054700">
    <property type="entry name" value="MddA"/>
</dbReference>
<keyword evidence="10 13" id="KW-0472">Membrane</keyword>
<keyword evidence="5" id="KW-0489">Methyltransferase</keyword>
<dbReference type="PATRIC" id="fig|710421.3.peg.3522"/>
<dbReference type="OrthoDB" id="9789029at2"/>
<dbReference type="RefSeq" id="WP_014816732.1">
    <property type="nucleotide sequence ID" value="NC_018027.1"/>
</dbReference>
<dbReference type="STRING" id="710421.Mycch_3521"/>
<dbReference type="AlphaFoldDB" id="I4BLV0"/>
<dbReference type="Pfam" id="PF07298">
    <property type="entry name" value="NnrU"/>
    <property type="match status" value="1"/>
</dbReference>
<name>I4BLV0_MYCCN</name>
<comment type="function">
    <text evidence="1">Catalyzes the methylation of methanethiol (MeSH) to yield dimethylsulphide (DMS).</text>
</comment>
<dbReference type="PANTHER" id="PTHR31040">
    <property type="entry name" value="NURIM"/>
    <property type="match status" value="1"/>
</dbReference>
<evidence type="ECO:0000256" key="8">
    <source>
        <dbReference type="ARBA" id="ARBA00022692"/>
    </source>
</evidence>
<dbReference type="Proteomes" id="UP000006057">
    <property type="component" value="Chromosome"/>
</dbReference>
<feature type="transmembrane region" description="Helical" evidence="13">
    <location>
        <begin position="156"/>
        <end position="180"/>
    </location>
</feature>
<keyword evidence="6" id="KW-0808">Transferase</keyword>
<dbReference type="NCBIfam" id="NF045656">
    <property type="entry name" value="MeththiolMtaseMddA"/>
    <property type="match status" value="1"/>
</dbReference>
<comment type="catalytic activity">
    <reaction evidence="11">
        <text>methanethiol + S-adenosyl-L-methionine = dimethyl sulfide + S-adenosyl-L-homocysteine + H(+)</text>
        <dbReference type="Rhea" id="RHEA:50428"/>
        <dbReference type="ChEBI" id="CHEBI:15378"/>
        <dbReference type="ChEBI" id="CHEBI:16007"/>
        <dbReference type="ChEBI" id="CHEBI:17437"/>
        <dbReference type="ChEBI" id="CHEBI:57856"/>
        <dbReference type="ChEBI" id="CHEBI:59789"/>
        <dbReference type="EC" id="2.1.1.334"/>
    </reaction>
</comment>
<dbReference type="PANTHER" id="PTHR31040:SF1">
    <property type="entry name" value="NURIM"/>
    <property type="match status" value="1"/>
</dbReference>
<dbReference type="EMBL" id="CP003053">
    <property type="protein sequence ID" value="AFM18257.1"/>
    <property type="molecule type" value="Genomic_DNA"/>
</dbReference>
<dbReference type="InterPro" id="IPR009915">
    <property type="entry name" value="NnrU_dom"/>
</dbReference>
<evidence type="ECO:0000256" key="4">
    <source>
        <dbReference type="ARBA" id="ARBA00012149"/>
    </source>
</evidence>
<dbReference type="HOGENOM" id="CLU_084189_0_0_11"/>
<keyword evidence="16" id="KW-1185">Reference proteome</keyword>
<evidence type="ECO:0000256" key="3">
    <source>
        <dbReference type="ARBA" id="ARBA00010631"/>
    </source>
</evidence>
<feature type="transmembrane region" description="Helical" evidence="13">
    <location>
        <begin position="118"/>
        <end position="136"/>
    </location>
</feature>
<evidence type="ECO:0000256" key="1">
    <source>
        <dbReference type="ARBA" id="ARBA00002096"/>
    </source>
</evidence>
<evidence type="ECO:0000256" key="10">
    <source>
        <dbReference type="ARBA" id="ARBA00023136"/>
    </source>
</evidence>
<evidence type="ECO:0000313" key="16">
    <source>
        <dbReference type="Proteomes" id="UP000006057"/>
    </source>
</evidence>
<feature type="transmembrane region" description="Helical" evidence="13">
    <location>
        <begin position="38"/>
        <end position="57"/>
    </location>
</feature>
<evidence type="ECO:0000256" key="11">
    <source>
        <dbReference type="ARBA" id="ARBA00048134"/>
    </source>
</evidence>
<keyword evidence="8 13" id="KW-0812">Transmembrane</keyword>
<evidence type="ECO:0000256" key="7">
    <source>
        <dbReference type="ARBA" id="ARBA00022691"/>
    </source>
</evidence>
<feature type="transmembrane region" description="Helical" evidence="13">
    <location>
        <begin position="77"/>
        <end position="97"/>
    </location>
</feature>
<dbReference type="Gene3D" id="1.20.120.1630">
    <property type="match status" value="1"/>
</dbReference>
<feature type="transmembrane region" description="Helical" evidence="13">
    <location>
        <begin position="201"/>
        <end position="220"/>
    </location>
</feature>
<reference evidence="15 16" key="1">
    <citation type="submission" date="2012-06" db="EMBL/GenBank/DDBJ databases">
        <title>Complete sequence of chromosome of Mycobacterium chubuense NBB4.</title>
        <authorList>
            <consortium name="US DOE Joint Genome Institute"/>
            <person name="Lucas S."/>
            <person name="Han J."/>
            <person name="Lapidus A."/>
            <person name="Cheng J.-F."/>
            <person name="Goodwin L."/>
            <person name="Pitluck S."/>
            <person name="Peters L."/>
            <person name="Mikhailova N."/>
            <person name="Teshima H."/>
            <person name="Detter J.C."/>
            <person name="Han C."/>
            <person name="Tapia R."/>
            <person name="Land M."/>
            <person name="Hauser L."/>
            <person name="Kyrpides N."/>
            <person name="Ivanova N."/>
            <person name="Pagani I."/>
            <person name="Mattes T."/>
            <person name="Holmes A."/>
            <person name="Rutledge P."/>
            <person name="Paulsen I."/>
            <person name="Coleman N."/>
            <person name="Woyke T."/>
        </authorList>
    </citation>
    <scope>NUCLEOTIDE SEQUENCE [LARGE SCALE GENOMIC DNA]</scope>
    <source>
        <strain evidence="15 16">NBB4</strain>
    </source>
</reference>
<accession>I4BLV0</accession>
<dbReference type="GO" id="GO:0008168">
    <property type="term" value="F:methyltransferase activity"/>
    <property type="evidence" value="ECO:0007669"/>
    <property type="project" value="UniProtKB-KW"/>
</dbReference>
<evidence type="ECO:0000259" key="14">
    <source>
        <dbReference type="Pfam" id="PF07298"/>
    </source>
</evidence>
<feature type="region of interest" description="Disordered" evidence="12">
    <location>
        <begin position="1"/>
        <end position="29"/>
    </location>
</feature>
<dbReference type="GO" id="GO:0016020">
    <property type="term" value="C:membrane"/>
    <property type="evidence" value="ECO:0007669"/>
    <property type="project" value="UniProtKB-SubCell"/>
</dbReference>
<proteinExistence type="inferred from homology"/>
<dbReference type="KEGG" id="mcb:Mycch_3521"/>
<comment type="similarity">
    <text evidence="3">Belongs to the nurim family.</text>
</comment>
<feature type="domain" description="NnrU" evidence="14">
    <location>
        <begin position="86"/>
        <end position="221"/>
    </location>
</feature>
<evidence type="ECO:0000256" key="13">
    <source>
        <dbReference type="SAM" id="Phobius"/>
    </source>
</evidence>
<comment type="subcellular location">
    <subcellularLocation>
        <location evidence="2">Membrane</location>
        <topology evidence="2">Multi-pass membrane protein</topology>
    </subcellularLocation>
</comment>
<protein>
    <recommendedName>
        <fullName evidence="4">methanethiol S-methyltransferase</fullName>
        <ecNumber evidence="4">2.1.1.334</ecNumber>
    </recommendedName>
</protein>
<organism evidence="15 16">
    <name type="scientific">Mycolicibacterium chubuense (strain NBB4)</name>
    <name type="common">Mycobacterium chubuense</name>
    <dbReference type="NCBI Taxonomy" id="710421"/>
    <lineage>
        <taxon>Bacteria</taxon>
        <taxon>Bacillati</taxon>
        <taxon>Actinomycetota</taxon>
        <taxon>Actinomycetes</taxon>
        <taxon>Mycobacteriales</taxon>
        <taxon>Mycobacteriaceae</taxon>
        <taxon>Mycolicibacterium</taxon>
    </lineage>
</organism>
<dbReference type="eggNOG" id="COG2020">
    <property type="taxonomic scope" value="Bacteria"/>
</dbReference>
<dbReference type="GO" id="GO:0032259">
    <property type="term" value="P:methylation"/>
    <property type="evidence" value="ECO:0007669"/>
    <property type="project" value="UniProtKB-KW"/>
</dbReference>
<evidence type="ECO:0000256" key="5">
    <source>
        <dbReference type="ARBA" id="ARBA00022603"/>
    </source>
</evidence>
<evidence type="ECO:0000256" key="12">
    <source>
        <dbReference type="SAM" id="MobiDB-lite"/>
    </source>
</evidence>
<dbReference type="InterPro" id="IPR033580">
    <property type="entry name" value="Nurim-like"/>
</dbReference>
<dbReference type="EC" id="2.1.1.334" evidence="4"/>
<sequence>MSTKPHTGPSAPEGGATGGPVRHRAPAHGAGPQARIATVLYGAAAYVMFVLVFLYAIGFVTNMVVPRSIDNAIEAPLGQALVIDLALLALFAVQHSVMARPAFKRWWTRFVPVPIERSTYVIAASAALALLCWQWRSIDTVVWSVGPAPARIAVTALGLTGWVIVLASSFMIDHFELFGIRQVMAAWRSKPVHPPGFRTVLLYRLIRHPLMLGFLIAFWATPTMTAGHLLFSVATTGYILIALWFEERDLVAALGEPYRQYRARVPMLIPGLGR</sequence>
<evidence type="ECO:0000313" key="15">
    <source>
        <dbReference type="EMBL" id="AFM18257.1"/>
    </source>
</evidence>
<evidence type="ECO:0000256" key="2">
    <source>
        <dbReference type="ARBA" id="ARBA00004141"/>
    </source>
</evidence>
<evidence type="ECO:0000256" key="6">
    <source>
        <dbReference type="ARBA" id="ARBA00022679"/>
    </source>
</evidence>